<dbReference type="EMBL" id="JXXN02004185">
    <property type="protein sequence ID" value="THD20801.1"/>
    <property type="molecule type" value="Genomic_DNA"/>
</dbReference>
<evidence type="ECO:0000313" key="8">
    <source>
        <dbReference type="Proteomes" id="UP000230066"/>
    </source>
</evidence>
<feature type="signal peptide" evidence="5">
    <location>
        <begin position="1"/>
        <end position="24"/>
    </location>
</feature>
<keyword evidence="3 5" id="KW-0732">Signal</keyword>
<evidence type="ECO:0000259" key="6">
    <source>
        <dbReference type="PROSITE" id="PS50279"/>
    </source>
</evidence>
<keyword evidence="4" id="KW-1015">Disulfide bond</keyword>
<evidence type="ECO:0000256" key="3">
    <source>
        <dbReference type="ARBA" id="ARBA00022729"/>
    </source>
</evidence>
<dbReference type="SUPFAM" id="SSF57362">
    <property type="entry name" value="BPTI-like"/>
    <property type="match status" value="1"/>
</dbReference>
<feature type="chain" id="PRO_5020028064" evidence="5">
    <location>
        <begin position="25"/>
        <end position="87"/>
    </location>
</feature>
<protein>
    <submittedName>
        <fullName evidence="7">Collagen alpha 3(VI) chain</fullName>
    </submittedName>
</protein>
<dbReference type="PANTHER" id="PTHR45938">
    <property type="entry name" value="ACP24A4-RELATED"/>
    <property type="match status" value="1"/>
</dbReference>
<dbReference type="FunFam" id="4.10.410.10:FF:000020">
    <property type="entry name" value="Collagen, type VI, alpha 3"/>
    <property type="match status" value="1"/>
</dbReference>
<dbReference type="Gene3D" id="4.10.410.10">
    <property type="entry name" value="Pancreatic trypsin inhibitor Kunitz domain"/>
    <property type="match status" value="1"/>
</dbReference>
<dbReference type="InterPro" id="IPR002223">
    <property type="entry name" value="Kunitz_BPTI"/>
</dbReference>
<evidence type="ECO:0000256" key="5">
    <source>
        <dbReference type="SAM" id="SignalP"/>
    </source>
</evidence>
<comment type="subcellular location">
    <subcellularLocation>
        <location evidence="1">Secreted</location>
    </subcellularLocation>
</comment>
<feature type="domain" description="BPTI/Kunitz inhibitor" evidence="6">
    <location>
        <begin position="28"/>
        <end position="78"/>
    </location>
</feature>
<accession>A0A4E0R5Q0</accession>
<evidence type="ECO:0000256" key="2">
    <source>
        <dbReference type="ARBA" id="ARBA00022525"/>
    </source>
</evidence>
<name>A0A4E0R5Q0_FASHE</name>
<evidence type="ECO:0000256" key="1">
    <source>
        <dbReference type="ARBA" id="ARBA00004613"/>
    </source>
</evidence>
<keyword evidence="8" id="KW-1185">Reference proteome</keyword>
<organism evidence="7 8">
    <name type="scientific">Fasciola hepatica</name>
    <name type="common">Liver fluke</name>
    <dbReference type="NCBI Taxonomy" id="6192"/>
    <lineage>
        <taxon>Eukaryota</taxon>
        <taxon>Metazoa</taxon>
        <taxon>Spiralia</taxon>
        <taxon>Lophotrochozoa</taxon>
        <taxon>Platyhelminthes</taxon>
        <taxon>Trematoda</taxon>
        <taxon>Digenea</taxon>
        <taxon>Plagiorchiida</taxon>
        <taxon>Echinostomata</taxon>
        <taxon>Echinostomatoidea</taxon>
        <taxon>Fasciolidae</taxon>
        <taxon>Fasciola</taxon>
    </lineage>
</organism>
<dbReference type="GO" id="GO:0048019">
    <property type="term" value="F:receptor antagonist activity"/>
    <property type="evidence" value="ECO:0007669"/>
    <property type="project" value="TreeGrafter"/>
</dbReference>
<sequence length="87" mass="9901">MHLFGPFSIFTAILLAMVPMRGESFDICQLRIDSGPCLAIRPSWAWDNRRKRCVQFRYGGCGGNPNRFPTKLACELACLYRVPAYEV</sequence>
<dbReference type="PRINTS" id="PR00759">
    <property type="entry name" value="BASICPTASE"/>
</dbReference>
<proteinExistence type="predicted"/>
<dbReference type="InterPro" id="IPR020901">
    <property type="entry name" value="Prtase_inh_Kunz-CS"/>
</dbReference>
<dbReference type="PANTHER" id="PTHR45938:SF12">
    <property type="entry name" value="BOOPHILIN-G2"/>
    <property type="match status" value="1"/>
</dbReference>
<dbReference type="GO" id="GO:0005615">
    <property type="term" value="C:extracellular space"/>
    <property type="evidence" value="ECO:0007669"/>
    <property type="project" value="TreeGrafter"/>
</dbReference>
<reference evidence="7" key="1">
    <citation type="submission" date="2019-03" db="EMBL/GenBank/DDBJ databases">
        <title>Improved annotation for the trematode Fasciola hepatica.</title>
        <authorList>
            <person name="Choi Y.-J."/>
            <person name="Martin J."/>
            <person name="Mitreva M."/>
        </authorList>
    </citation>
    <scope>NUCLEOTIDE SEQUENCE [LARGE SCALE GENOMIC DNA]</scope>
</reference>
<dbReference type="CDD" id="cd00109">
    <property type="entry name" value="Kunitz-type"/>
    <property type="match status" value="1"/>
</dbReference>
<dbReference type="InterPro" id="IPR036880">
    <property type="entry name" value="Kunitz_BPTI_sf"/>
</dbReference>
<comment type="caution">
    <text evidence="7">The sequence shown here is derived from an EMBL/GenBank/DDBJ whole genome shotgun (WGS) entry which is preliminary data.</text>
</comment>
<keyword evidence="2" id="KW-0964">Secreted</keyword>
<dbReference type="GO" id="GO:0004867">
    <property type="term" value="F:serine-type endopeptidase inhibitor activity"/>
    <property type="evidence" value="ECO:0007669"/>
    <property type="project" value="InterPro"/>
</dbReference>
<evidence type="ECO:0000256" key="4">
    <source>
        <dbReference type="ARBA" id="ARBA00023157"/>
    </source>
</evidence>
<dbReference type="Proteomes" id="UP000230066">
    <property type="component" value="Unassembled WGS sequence"/>
</dbReference>
<dbReference type="GO" id="GO:0050431">
    <property type="term" value="F:transforming growth factor beta binding"/>
    <property type="evidence" value="ECO:0007669"/>
    <property type="project" value="TreeGrafter"/>
</dbReference>
<dbReference type="GO" id="GO:0005581">
    <property type="term" value="C:collagen trimer"/>
    <property type="evidence" value="ECO:0007669"/>
    <property type="project" value="UniProtKB-KW"/>
</dbReference>
<keyword evidence="7" id="KW-0176">Collagen</keyword>
<dbReference type="PROSITE" id="PS00280">
    <property type="entry name" value="BPTI_KUNITZ_1"/>
    <property type="match status" value="1"/>
</dbReference>
<evidence type="ECO:0000313" key="7">
    <source>
        <dbReference type="EMBL" id="THD20801.1"/>
    </source>
</evidence>
<gene>
    <name evidence="7" type="ORF">D915_008549</name>
</gene>
<dbReference type="PROSITE" id="PS50279">
    <property type="entry name" value="BPTI_KUNITZ_2"/>
    <property type="match status" value="1"/>
</dbReference>
<dbReference type="Pfam" id="PF00014">
    <property type="entry name" value="Kunitz_BPTI"/>
    <property type="match status" value="1"/>
</dbReference>
<dbReference type="AlphaFoldDB" id="A0A4E0R5Q0"/>
<dbReference type="SMART" id="SM00131">
    <property type="entry name" value="KU"/>
    <property type="match status" value="1"/>
</dbReference>